<accession>A0ACC3NE67</accession>
<gene>
    <name evidence="1" type="ORF">LTR37_007338</name>
</gene>
<protein>
    <submittedName>
        <fullName evidence="1">Uncharacterized protein</fullName>
    </submittedName>
</protein>
<dbReference type="EMBL" id="JAUTXU010000051">
    <property type="protein sequence ID" value="KAK3715128.1"/>
    <property type="molecule type" value="Genomic_DNA"/>
</dbReference>
<keyword evidence="2" id="KW-1185">Reference proteome</keyword>
<organism evidence="1 2">
    <name type="scientific">Vermiconidia calcicola</name>
    <dbReference type="NCBI Taxonomy" id="1690605"/>
    <lineage>
        <taxon>Eukaryota</taxon>
        <taxon>Fungi</taxon>
        <taxon>Dikarya</taxon>
        <taxon>Ascomycota</taxon>
        <taxon>Pezizomycotina</taxon>
        <taxon>Dothideomycetes</taxon>
        <taxon>Dothideomycetidae</taxon>
        <taxon>Mycosphaerellales</taxon>
        <taxon>Extremaceae</taxon>
        <taxon>Vermiconidia</taxon>
    </lineage>
</organism>
<comment type="caution">
    <text evidence="1">The sequence shown here is derived from an EMBL/GenBank/DDBJ whole genome shotgun (WGS) entry which is preliminary data.</text>
</comment>
<reference evidence="1" key="1">
    <citation type="submission" date="2023-07" db="EMBL/GenBank/DDBJ databases">
        <title>Black Yeasts Isolated from many extreme environments.</title>
        <authorList>
            <person name="Coleine C."/>
            <person name="Stajich J.E."/>
            <person name="Selbmann L."/>
        </authorList>
    </citation>
    <scope>NUCLEOTIDE SEQUENCE</scope>
    <source>
        <strain evidence="1">CCFEE 5714</strain>
    </source>
</reference>
<dbReference type="Proteomes" id="UP001281147">
    <property type="component" value="Unassembled WGS sequence"/>
</dbReference>
<evidence type="ECO:0000313" key="1">
    <source>
        <dbReference type="EMBL" id="KAK3715128.1"/>
    </source>
</evidence>
<evidence type="ECO:0000313" key="2">
    <source>
        <dbReference type="Proteomes" id="UP001281147"/>
    </source>
</evidence>
<sequence>MGWLRSEAKAEDALSPVPGTVHLVDLDNTMHAKHAKGTGQSDIVLVPAPSSDLDDPLNWSASRKRLSTTCMCIYTLMVGIASAAIYSVLVPISEATSLTLEDLNAGTGYMFLAFGWGCLFWQPLALQYGKRPVYLLSILATMGIQVWAPHTKSNGQWIANKILQGFFGAPIESLCEISVADIYFQHERGSYIALYALLLAGSNFFAPIIAGFIADGQGWQWVLYWCAIFNGIGFVFLFFFMEETNYSRQIILNHENEPQIARSRSGFADSDDETKEKIHADIEPAETSPSPHTTEKTYLEKVKLFRSADIQKPNHLLGMVARPLAFLSFPVILYAGFSYGSNLVWFNVLNATASLVLAGEPYNFAASMVGVSYVSPLIGVAIGSFYTGYIGDRIVVWMARRNRGILEPEHRLWLFAPSLLCVPGGLILWGVGAANQIHWFGCVFAMGVIAFTNTVGLQLSVSYCIDSYKDLSGEAIVTVILVRNTMSFAIGYGFTPWVTNMGLQNAFLLAAFAGMAQCATFFIVVRYGKQLRRDSAQRYRKPMIPGPAEHIVDTESVVVSQRDAVLYGSRVVDERSSFKEADDLREIGVSRNVDAGCDMVEMRLIQPHSVIEPDAAVVRSVDAIVVLPTVHAT</sequence>
<proteinExistence type="predicted"/>
<name>A0ACC3NE67_9PEZI</name>